<dbReference type="GO" id="GO:0019752">
    <property type="term" value="P:carboxylic acid metabolic process"/>
    <property type="evidence" value="ECO:0007669"/>
    <property type="project" value="UniProtKB-ARBA"/>
</dbReference>
<dbReference type="EMBL" id="CP159279">
    <property type="protein sequence ID" value="XCH09431.1"/>
    <property type="molecule type" value="Genomic_DNA"/>
</dbReference>
<dbReference type="GO" id="GO:0016787">
    <property type="term" value="F:hydrolase activity"/>
    <property type="evidence" value="ECO:0007669"/>
    <property type="project" value="UniProtKB-KW"/>
</dbReference>
<dbReference type="GO" id="GO:0016853">
    <property type="term" value="F:isomerase activity"/>
    <property type="evidence" value="ECO:0007669"/>
    <property type="project" value="UniProtKB-ARBA"/>
</dbReference>
<proteinExistence type="predicted"/>
<dbReference type="GO" id="GO:0046872">
    <property type="term" value="F:metal ion binding"/>
    <property type="evidence" value="ECO:0007669"/>
    <property type="project" value="UniProtKB-KW"/>
</dbReference>
<keyword evidence="1" id="KW-0479">Metal-binding</keyword>
<sequence>MQYIGINHDGDTWAAALAGTGPGGVRVFPLAPVTDFWADADGWQEKAQSLVAGAGSVPIEQGSVERGTVAEVPLVPASARVICVGLNYKAHAAEGSYKDQELPAYPTLFGRWTASLSVGHVPVPVPGGEAGLDWEGEVAAYIGRRAESVTEDQAAEAIFGYSTFNDITARRAQKLTSQWALGKNGDFTGPLGPLVSRDEVGDLRDGLELRTRVNGTEVQHGNTRDMIFSVPAIISLISHTFTLHPGDVIATGTPEGVGYARSPQWLLQPGDTVEVEIERLGTLVTPVGEPSLRARA</sequence>
<gene>
    <name evidence="3" type="ORF">ABRP34_11205</name>
</gene>
<dbReference type="InterPro" id="IPR036663">
    <property type="entry name" value="Fumarylacetoacetase_C_sf"/>
</dbReference>
<dbReference type="FunFam" id="3.90.850.10:FF:000002">
    <property type="entry name" value="2-hydroxyhepta-2,4-diene-1,7-dioate isomerase"/>
    <property type="match status" value="1"/>
</dbReference>
<dbReference type="InterPro" id="IPR011234">
    <property type="entry name" value="Fumarylacetoacetase-like_C"/>
</dbReference>
<organism evidence="3">
    <name type="scientific">Arthrobacter sp. K5</name>
    <dbReference type="NCBI Taxonomy" id="2839623"/>
    <lineage>
        <taxon>Bacteria</taxon>
        <taxon>Bacillati</taxon>
        <taxon>Actinomycetota</taxon>
        <taxon>Actinomycetes</taxon>
        <taxon>Micrococcales</taxon>
        <taxon>Micrococcaceae</taxon>
        <taxon>Arthrobacter</taxon>
    </lineage>
</organism>
<evidence type="ECO:0000256" key="1">
    <source>
        <dbReference type="ARBA" id="ARBA00022723"/>
    </source>
</evidence>
<dbReference type="Pfam" id="PF01557">
    <property type="entry name" value="FAA_hydrolase"/>
    <property type="match status" value="1"/>
</dbReference>
<reference evidence="3" key="1">
    <citation type="submission" date="2024-06" db="EMBL/GenBank/DDBJ databases">
        <title>Biodegradation of dimethachlon by Arthrobacter sp. K5: mechanistic insights and ecological implications.</title>
        <authorList>
            <person name="Hu S."/>
            <person name="Lu P."/>
        </authorList>
    </citation>
    <scope>NUCLEOTIDE SEQUENCE</scope>
    <source>
        <strain evidence="3">K5</strain>
    </source>
</reference>
<dbReference type="SUPFAM" id="SSF56529">
    <property type="entry name" value="FAH"/>
    <property type="match status" value="1"/>
</dbReference>
<dbReference type="PANTHER" id="PTHR11820:SF112">
    <property type="entry name" value="FUMARYLACETOACETATE HYDROLASE FAMILY PROTEIN (AFU_ORTHOLOGUE AFUA_1G02370)-RELATED"/>
    <property type="match status" value="1"/>
</dbReference>
<evidence type="ECO:0000313" key="3">
    <source>
        <dbReference type="EMBL" id="XCH09431.1"/>
    </source>
</evidence>
<dbReference type="RefSeq" id="WP_353710246.1">
    <property type="nucleotide sequence ID" value="NZ_CP159279.1"/>
</dbReference>
<keyword evidence="3" id="KW-0378">Hydrolase</keyword>
<protein>
    <submittedName>
        <fullName evidence="3">Fumarylacetoacetate hydrolase family protein</fullName>
    </submittedName>
</protein>
<name>A0AAU8EIW5_9MICC</name>
<dbReference type="AlphaFoldDB" id="A0AAU8EIW5"/>
<dbReference type="PANTHER" id="PTHR11820">
    <property type="entry name" value="ACYLPYRUVASE"/>
    <property type="match status" value="1"/>
</dbReference>
<dbReference type="Gene3D" id="3.90.850.10">
    <property type="entry name" value="Fumarylacetoacetase-like, C-terminal domain"/>
    <property type="match status" value="1"/>
</dbReference>
<evidence type="ECO:0000259" key="2">
    <source>
        <dbReference type="Pfam" id="PF01557"/>
    </source>
</evidence>
<feature type="domain" description="Fumarylacetoacetase-like C-terminal" evidence="2">
    <location>
        <begin position="81"/>
        <end position="287"/>
    </location>
</feature>
<accession>A0AAU8EIW5</accession>